<dbReference type="EMBL" id="BARS01037773">
    <property type="protein sequence ID" value="GAG15426.1"/>
    <property type="molecule type" value="Genomic_DNA"/>
</dbReference>
<protein>
    <recommendedName>
        <fullName evidence="3">Acetyltransferase</fullName>
    </recommendedName>
</protein>
<dbReference type="InterPro" id="IPR018357">
    <property type="entry name" value="Hexapep_transf_CS"/>
</dbReference>
<dbReference type="PROSITE" id="PS00101">
    <property type="entry name" value="HEXAPEP_TRANSFERASES"/>
    <property type="match status" value="1"/>
</dbReference>
<evidence type="ECO:0000313" key="2">
    <source>
        <dbReference type="EMBL" id="GAG15426.1"/>
    </source>
</evidence>
<dbReference type="Pfam" id="PF00132">
    <property type="entry name" value="Hexapep"/>
    <property type="match status" value="1"/>
</dbReference>
<organism evidence="2">
    <name type="scientific">marine sediment metagenome</name>
    <dbReference type="NCBI Taxonomy" id="412755"/>
    <lineage>
        <taxon>unclassified sequences</taxon>
        <taxon>metagenomes</taxon>
        <taxon>ecological metagenomes</taxon>
    </lineage>
</organism>
<sequence>MATLDHILDPVIIENDVWIGAHAVINSGVKIGNGVVVAAGAGVRDDVEDYQIVGGVPAEVIGNRRSG</sequence>
<comment type="caution">
    <text evidence="2">The sequence shown here is derived from an EMBL/GenBank/DDBJ whole genome shotgun (WGS) entry which is preliminary data.</text>
</comment>
<reference evidence="2" key="1">
    <citation type="journal article" date="2014" name="Front. Microbiol.">
        <title>High frequency of phylogenetically diverse reductive dehalogenase-homologous genes in deep subseafloor sedimentary metagenomes.</title>
        <authorList>
            <person name="Kawai M."/>
            <person name="Futagami T."/>
            <person name="Toyoda A."/>
            <person name="Takaki Y."/>
            <person name="Nishi S."/>
            <person name="Hori S."/>
            <person name="Arai W."/>
            <person name="Tsubouchi T."/>
            <person name="Morono Y."/>
            <person name="Uchiyama I."/>
            <person name="Ito T."/>
            <person name="Fujiyama A."/>
            <person name="Inagaki F."/>
            <person name="Takami H."/>
        </authorList>
    </citation>
    <scope>NUCLEOTIDE SEQUENCE</scope>
    <source>
        <strain evidence="2">Expedition CK06-06</strain>
    </source>
</reference>
<evidence type="ECO:0008006" key="3">
    <source>
        <dbReference type="Google" id="ProtNLM"/>
    </source>
</evidence>
<accession>X0WRW4</accession>
<dbReference type="InterPro" id="IPR011004">
    <property type="entry name" value="Trimer_LpxA-like_sf"/>
</dbReference>
<name>X0WRW4_9ZZZZ</name>
<evidence type="ECO:0000256" key="1">
    <source>
        <dbReference type="ARBA" id="ARBA00022679"/>
    </source>
</evidence>
<dbReference type="AlphaFoldDB" id="X0WRW4"/>
<dbReference type="SUPFAM" id="SSF51161">
    <property type="entry name" value="Trimeric LpxA-like enzymes"/>
    <property type="match status" value="1"/>
</dbReference>
<dbReference type="InterPro" id="IPR050179">
    <property type="entry name" value="Trans_hexapeptide_repeat"/>
</dbReference>
<dbReference type="PANTHER" id="PTHR43300">
    <property type="entry name" value="ACETYLTRANSFERASE"/>
    <property type="match status" value="1"/>
</dbReference>
<dbReference type="GO" id="GO:0016740">
    <property type="term" value="F:transferase activity"/>
    <property type="evidence" value="ECO:0007669"/>
    <property type="project" value="UniProtKB-KW"/>
</dbReference>
<gene>
    <name evidence="2" type="ORF">S01H1_57874</name>
</gene>
<dbReference type="InterPro" id="IPR001451">
    <property type="entry name" value="Hexapep"/>
</dbReference>
<keyword evidence="1" id="KW-0808">Transferase</keyword>
<proteinExistence type="predicted"/>
<dbReference type="Gene3D" id="2.160.10.10">
    <property type="entry name" value="Hexapeptide repeat proteins"/>
    <property type="match status" value="1"/>
</dbReference>